<dbReference type="InterPro" id="IPR029058">
    <property type="entry name" value="AB_hydrolase_fold"/>
</dbReference>
<comment type="catalytic activity">
    <reaction evidence="2">
        <text>a monosubstituted aliphatic (S)-hydroxynitrile = an aldehyde + hydrogen cyanide</text>
        <dbReference type="Rhea" id="RHEA:56588"/>
        <dbReference type="ChEBI" id="CHEBI:17478"/>
        <dbReference type="ChEBI" id="CHEBI:18407"/>
        <dbReference type="ChEBI" id="CHEBI:140596"/>
        <dbReference type="EC" id="4.1.2.47"/>
    </reaction>
</comment>
<evidence type="ECO:0000256" key="19">
    <source>
        <dbReference type="ARBA" id="ARBA00079794"/>
    </source>
</evidence>
<evidence type="ECO:0000256" key="17">
    <source>
        <dbReference type="ARBA" id="ARBA00076040"/>
    </source>
</evidence>
<dbReference type="Gene3D" id="3.40.50.1820">
    <property type="entry name" value="alpha/beta hydrolase"/>
    <property type="match status" value="3"/>
</dbReference>
<dbReference type="GO" id="GO:0080030">
    <property type="term" value="F:methyl indole-3-acetate esterase activity"/>
    <property type="evidence" value="ECO:0007669"/>
    <property type="project" value="TreeGrafter"/>
</dbReference>
<evidence type="ECO:0000256" key="6">
    <source>
        <dbReference type="ARBA" id="ARBA00051647"/>
    </source>
</evidence>
<evidence type="ECO:0000256" key="16">
    <source>
        <dbReference type="ARBA" id="ARBA00069221"/>
    </source>
</evidence>
<evidence type="ECO:0000256" key="4">
    <source>
        <dbReference type="ARBA" id="ARBA00050358"/>
    </source>
</evidence>
<feature type="domain" description="AB hydrolase-1" evidence="21">
    <location>
        <begin position="39"/>
        <end position="274"/>
    </location>
</feature>
<dbReference type="PANTHER" id="PTHR10992">
    <property type="entry name" value="METHYLESTERASE FAMILY MEMBER"/>
    <property type="match status" value="1"/>
</dbReference>
<comment type="catalytic activity">
    <reaction evidence="13">
        <text>an aromatic (S)-hydroxynitrile = an aromatic aldehyde + hydrogen cyanide</text>
        <dbReference type="Rhea" id="RHEA:54660"/>
        <dbReference type="ChEBI" id="CHEBI:18407"/>
        <dbReference type="ChEBI" id="CHEBI:33855"/>
        <dbReference type="ChEBI" id="CHEBI:138306"/>
        <dbReference type="EC" id="4.1.2.47"/>
    </reaction>
</comment>
<evidence type="ECO:0000256" key="10">
    <source>
        <dbReference type="ARBA" id="ARBA00052511"/>
    </source>
</evidence>
<evidence type="ECO:0000256" key="8">
    <source>
        <dbReference type="ARBA" id="ARBA00051977"/>
    </source>
</evidence>
<proteinExistence type="inferred from homology"/>
<dbReference type="InterPro" id="IPR045889">
    <property type="entry name" value="MES/HNL"/>
</dbReference>
<evidence type="ECO:0000259" key="21">
    <source>
        <dbReference type="Pfam" id="PF12697"/>
    </source>
</evidence>
<evidence type="ECO:0000256" key="9">
    <source>
        <dbReference type="ARBA" id="ARBA00052033"/>
    </source>
</evidence>
<evidence type="ECO:0000256" key="1">
    <source>
        <dbReference type="ARBA" id="ARBA00050104"/>
    </source>
</evidence>
<evidence type="ECO:0000313" key="23">
    <source>
        <dbReference type="Proteomes" id="UP000290289"/>
    </source>
</evidence>
<feature type="domain" description="AB hydrolase-1" evidence="21">
    <location>
        <begin position="659"/>
        <end position="894"/>
    </location>
</feature>
<evidence type="ECO:0000256" key="14">
    <source>
        <dbReference type="ARBA" id="ARBA00060885"/>
    </source>
</evidence>
<organism evidence="22 23">
    <name type="scientific">Malus domestica</name>
    <name type="common">Apple</name>
    <name type="synonym">Pyrus malus</name>
    <dbReference type="NCBI Taxonomy" id="3750"/>
    <lineage>
        <taxon>Eukaryota</taxon>
        <taxon>Viridiplantae</taxon>
        <taxon>Streptophyta</taxon>
        <taxon>Embryophyta</taxon>
        <taxon>Tracheophyta</taxon>
        <taxon>Spermatophyta</taxon>
        <taxon>Magnoliopsida</taxon>
        <taxon>eudicotyledons</taxon>
        <taxon>Gunneridae</taxon>
        <taxon>Pentapetalae</taxon>
        <taxon>rosids</taxon>
        <taxon>fabids</taxon>
        <taxon>Rosales</taxon>
        <taxon>Rosaceae</taxon>
        <taxon>Amygdaloideae</taxon>
        <taxon>Maleae</taxon>
        <taxon>Malus</taxon>
    </lineage>
</organism>
<protein>
    <recommendedName>
        <fullName evidence="16">(S)-hydroxynitrile lyase</fullName>
        <ecNumber evidence="15">4.1.2.47</ecNumber>
    </recommendedName>
    <alternativeName>
        <fullName evidence="17">2-hydroxy-2-methylpropanenitrile lyase</fullName>
    </alternativeName>
    <alternativeName>
        <fullName evidence="18">Acetone cyanohydrin lyase</fullName>
    </alternativeName>
    <alternativeName>
        <fullName evidence="19">Hydroxynitrile lyase</fullName>
    </alternativeName>
</protein>
<dbReference type="AlphaFoldDB" id="A0A498KNG4"/>
<evidence type="ECO:0000256" key="20">
    <source>
        <dbReference type="SAM" id="SignalP"/>
    </source>
</evidence>
<dbReference type="GO" id="GO:0009694">
    <property type="term" value="P:jasmonic acid metabolic process"/>
    <property type="evidence" value="ECO:0007669"/>
    <property type="project" value="TreeGrafter"/>
</dbReference>
<evidence type="ECO:0000256" key="13">
    <source>
        <dbReference type="ARBA" id="ARBA00052826"/>
    </source>
</evidence>
<dbReference type="GO" id="GO:0047606">
    <property type="term" value="F:(S)-hydroxynitrile lyase activity"/>
    <property type="evidence" value="ECO:0007669"/>
    <property type="project" value="UniProtKB-EC"/>
</dbReference>
<comment type="catalytic activity">
    <reaction evidence="11">
        <text>2,2-dimethylpropanal + hydrogen cyanide = (2S)-2-hydroxy-3,3-dimethylbutanenitrile</text>
        <dbReference type="Rhea" id="RHEA:77407"/>
        <dbReference type="ChEBI" id="CHEBI:18407"/>
        <dbReference type="ChEBI" id="CHEBI:141557"/>
        <dbReference type="ChEBI" id="CHEBI:197355"/>
    </reaction>
</comment>
<dbReference type="Proteomes" id="UP000290289">
    <property type="component" value="Chromosome 2"/>
</dbReference>
<comment type="catalytic activity">
    <reaction evidence="1">
        <text>4-methoxybenzaldehyde + hydrogen cyanide = (2S)-2-hydroxy-2-(4-methoxyphenyl)acetonitrile</text>
        <dbReference type="Rhea" id="RHEA:77447"/>
        <dbReference type="ChEBI" id="CHEBI:18407"/>
        <dbReference type="ChEBI" id="CHEBI:28235"/>
        <dbReference type="ChEBI" id="CHEBI:197328"/>
    </reaction>
</comment>
<evidence type="ECO:0000313" key="22">
    <source>
        <dbReference type="EMBL" id="RXI07235.1"/>
    </source>
</evidence>
<sequence>MENMTEKLLLFYLLFMCVAKASTSTPFPIHNQTQSPKHFVLIHGACYGAWSWYKVATLLKNSGHNVTALDLGASGINPIQVEQLPSLSEYVDPLTKVMVSLPPNEKVILVAHSLGGAVISIFMERFPQKIAAAVYVTAVMSGPTLNYSTIFAKVTKRFDFMDSQFRYDNGTNNPATSLLFGPKVLATSFLQLSPQQDLTLALLLVRFSPLYNYDLIKLTEENYGSVRRVFIVSAQDRAIVLDVQNYMINNNPPNEVKVIIDSDHLVMLSKPVELNMSSSSPNPDANKKHFVLIHGACHGAWCWYKLSALLTSAGYDVTAIDLAACGIHPKEVKYVQTFSDYAEPLIKFMETLPQEESVILVGHSFGGPVISIAMEMFPEKILAAVFATAFMPSPTFSYPHIIEKMFTGVDLMDYYHRFDNGPNNPPTSAIFGPKITSLLLYQLSPPEDVKLASSLLRFCPVLIHDEIKLTKEKYGSVRKLFIVCDQDLIIPEKWQRWMIDENPPNEVQVINGADHMANSARFPRVLWLRSRRWRQRRLISLPVSNSSRDDLVCSGSWIEFTMTICPWSFLATLEKVPSPPNHIIISPSLVNLVTSRAQKDLQHVTSWFDMAKSEKILLESMTEKLLLFFLLFICLAKASTSTPSPPSNIHNQTQSPKHFVLIHGACHGAWSWYKVATLLKDSGHNVTALDLGASGINPIQVQQLPSLSEFVEPLTKLMVSLPPNEKVILVGHSLGGAVISIFMEWFPRKIVAAVYVTAFMYGPTLNFSTTYAEVTKGYDAIDSQFRYDNGTKNPATSFLVGPKALATSLYQLSPPQDLTLALSLVRPFPLYNYDVIKLTKERYGSVPRVFIVANQDRTIMLDVQNYMIKNNPPNEVKVINGSDHMVMFSKPVELFCHLQSIAEKYS</sequence>
<evidence type="ECO:0000256" key="3">
    <source>
        <dbReference type="ARBA" id="ARBA00050262"/>
    </source>
</evidence>
<reference evidence="22 23" key="1">
    <citation type="submission" date="2018-10" db="EMBL/GenBank/DDBJ databases">
        <title>A high-quality apple genome assembly.</title>
        <authorList>
            <person name="Hu J."/>
        </authorList>
    </citation>
    <scope>NUCLEOTIDE SEQUENCE [LARGE SCALE GENOMIC DNA]</scope>
    <source>
        <strain evidence="23">cv. HFTH1</strain>
        <tissue evidence="22">Young leaf</tissue>
    </source>
</reference>
<dbReference type="Pfam" id="PF12697">
    <property type="entry name" value="Abhydrolase_6"/>
    <property type="match status" value="3"/>
</dbReference>
<comment type="catalytic activity">
    <reaction evidence="6">
        <text>butan-2-one + hydrogen cyanide = 2-hydroxy-2-methylbutanenitrile</text>
        <dbReference type="Rhea" id="RHEA:77467"/>
        <dbReference type="ChEBI" id="CHEBI:18407"/>
        <dbReference type="ChEBI" id="CHEBI:28398"/>
        <dbReference type="ChEBI" id="CHEBI:60954"/>
    </reaction>
    <physiologicalReaction direction="right-to-left" evidence="6">
        <dbReference type="Rhea" id="RHEA:77469"/>
    </physiologicalReaction>
</comment>
<dbReference type="EMBL" id="RDQH01000328">
    <property type="protein sequence ID" value="RXI07235.1"/>
    <property type="molecule type" value="Genomic_DNA"/>
</dbReference>
<comment type="catalytic activity">
    <reaction evidence="8">
        <text>acrolein + hydrogen cyanide = (2S)-2-hydroxybut-3-enenitrile</text>
        <dbReference type="Rhea" id="RHEA:77411"/>
        <dbReference type="ChEBI" id="CHEBI:15368"/>
        <dbReference type="ChEBI" id="CHEBI:18407"/>
        <dbReference type="ChEBI" id="CHEBI:197356"/>
    </reaction>
</comment>
<comment type="catalytic activity">
    <reaction evidence="5">
        <text>formylthiophene + hydrogen cyanide = (2R)-2-hydroxy-2-(thiophen-2-yl)acetonitrile</text>
        <dbReference type="Rhea" id="RHEA:77455"/>
        <dbReference type="ChEBI" id="CHEBI:18407"/>
        <dbReference type="ChEBI" id="CHEBI:87301"/>
        <dbReference type="ChEBI" id="CHEBI:197332"/>
    </reaction>
</comment>
<dbReference type="FunFam" id="3.40.50.1820:FF:000051">
    <property type="entry name" value="(S)-hydroxynitrile lyase"/>
    <property type="match status" value="3"/>
</dbReference>
<evidence type="ECO:0000256" key="2">
    <source>
        <dbReference type="ARBA" id="ARBA00050241"/>
    </source>
</evidence>
<evidence type="ECO:0000256" key="7">
    <source>
        <dbReference type="ARBA" id="ARBA00051735"/>
    </source>
</evidence>
<feature type="domain" description="AB hydrolase-1" evidence="21">
    <location>
        <begin position="290"/>
        <end position="518"/>
    </location>
</feature>
<keyword evidence="23" id="KW-1185">Reference proteome</keyword>
<dbReference type="STRING" id="3750.A0A498KNG4"/>
<keyword evidence="20" id="KW-0732">Signal</keyword>
<feature type="signal peptide" evidence="20">
    <location>
        <begin position="1"/>
        <end position="24"/>
    </location>
</feature>
<gene>
    <name evidence="22" type="ORF">DVH24_026371</name>
</gene>
<accession>A0A498KNG4</accession>
<comment type="similarity">
    <text evidence="14">Belongs to the AB hydrolase superfamily. Hydroxynitrile lyase family.</text>
</comment>
<comment type="catalytic activity">
    <reaction evidence="4">
        <text>benzaldehyde + hydrogen cyanide = (S)-mandelonitrile</text>
        <dbReference type="Rhea" id="RHEA:77427"/>
        <dbReference type="ChEBI" id="CHEBI:17169"/>
        <dbReference type="ChEBI" id="CHEBI:18407"/>
        <dbReference type="ChEBI" id="CHEBI:36941"/>
    </reaction>
</comment>
<dbReference type="InterPro" id="IPR000073">
    <property type="entry name" value="AB_hydrolase_1"/>
</dbReference>
<feature type="chain" id="PRO_5019822846" description="(S)-hydroxynitrile lyase" evidence="20">
    <location>
        <begin position="25"/>
        <end position="906"/>
    </location>
</feature>
<evidence type="ECO:0000256" key="12">
    <source>
        <dbReference type="ARBA" id="ARBA00052609"/>
    </source>
</evidence>
<name>A0A498KNG4_MALDO</name>
<dbReference type="GO" id="GO:0009696">
    <property type="term" value="P:salicylic acid metabolic process"/>
    <property type="evidence" value="ECO:0007669"/>
    <property type="project" value="TreeGrafter"/>
</dbReference>
<dbReference type="SUPFAM" id="SSF53474">
    <property type="entry name" value="alpha/beta-Hydrolases"/>
    <property type="match status" value="3"/>
</dbReference>
<comment type="catalytic activity">
    <reaction evidence="10">
        <text>3-formylthiophene + hydrogen cyanide = (2S)-2-hydroxy-2-(thiophen-3-yl)acetonitrile</text>
        <dbReference type="Rhea" id="RHEA:77459"/>
        <dbReference type="ChEBI" id="CHEBI:18407"/>
        <dbReference type="ChEBI" id="CHEBI:87611"/>
        <dbReference type="ChEBI" id="CHEBI:197333"/>
    </reaction>
</comment>
<evidence type="ECO:0000256" key="11">
    <source>
        <dbReference type="ARBA" id="ARBA00052600"/>
    </source>
</evidence>
<evidence type="ECO:0000256" key="5">
    <source>
        <dbReference type="ARBA" id="ARBA00050608"/>
    </source>
</evidence>
<dbReference type="EC" id="4.1.2.47" evidence="15"/>
<comment type="catalytic activity">
    <reaction evidence="9">
        <text>2-methylpropanal + hydrogen cyanide = (2S)-2-hydroxy-3-methylbutanenitrile</text>
        <dbReference type="Rhea" id="RHEA:77403"/>
        <dbReference type="ChEBI" id="CHEBI:18407"/>
        <dbReference type="ChEBI" id="CHEBI:48943"/>
        <dbReference type="ChEBI" id="CHEBI:197354"/>
    </reaction>
</comment>
<comment type="catalytic activity">
    <reaction evidence="7">
        <text>a disubstituted aliphatic (S)-hydroxynitrile = a ketone + hydrogen cyanide</text>
        <dbReference type="Rhea" id="RHEA:56592"/>
        <dbReference type="ChEBI" id="CHEBI:17087"/>
        <dbReference type="ChEBI" id="CHEBI:18407"/>
        <dbReference type="ChEBI" id="CHEBI:140597"/>
        <dbReference type="EC" id="4.1.2.47"/>
    </reaction>
</comment>
<evidence type="ECO:0000256" key="15">
    <source>
        <dbReference type="ARBA" id="ARBA00066572"/>
    </source>
</evidence>
<comment type="catalytic activity">
    <reaction evidence="3">
        <text>2-hydroxy-2-methylpropanenitrile = acetone + hydrogen cyanide</text>
        <dbReference type="Rhea" id="RHEA:11932"/>
        <dbReference type="ChEBI" id="CHEBI:15347"/>
        <dbReference type="ChEBI" id="CHEBI:15348"/>
        <dbReference type="ChEBI" id="CHEBI:18407"/>
    </reaction>
    <physiologicalReaction direction="left-to-right" evidence="3">
        <dbReference type="Rhea" id="RHEA:11933"/>
    </physiologicalReaction>
</comment>
<evidence type="ECO:0000256" key="18">
    <source>
        <dbReference type="ARBA" id="ARBA00078291"/>
    </source>
</evidence>
<dbReference type="GO" id="GO:0080031">
    <property type="term" value="F:methyl salicylate esterase activity"/>
    <property type="evidence" value="ECO:0007669"/>
    <property type="project" value="TreeGrafter"/>
</dbReference>
<comment type="catalytic activity">
    <reaction evidence="12">
        <text>cyclohexanecarbaldehyde + hydrogen cyanide = (2S)-2-cyclohexyl-2-hydroxyacetonitrile</text>
        <dbReference type="Rhea" id="RHEA:77423"/>
        <dbReference type="ChEBI" id="CHEBI:18407"/>
        <dbReference type="ChEBI" id="CHEBI:197359"/>
        <dbReference type="ChEBI" id="CHEBI:197360"/>
    </reaction>
</comment>
<comment type="caution">
    <text evidence="22">The sequence shown here is derived from an EMBL/GenBank/DDBJ whole genome shotgun (WGS) entry which is preliminary data.</text>
</comment>
<dbReference type="PANTHER" id="PTHR10992:SF1066">
    <property type="entry name" value="METHYL JASMONATE ESTERASE 1"/>
    <property type="match status" value="1"/>
</dbReference>
<dbReference type="GO" id="GO:0080032">
    <property type="term" value="F:methyl jasmonate esterase activity"/>
    <property type="evidence" value="ECO:0007669"/>
    <property type="project" value="TreeGrafter"/>
</dbReference>